<dbReference type="InterPro" id="IPR014717">
    <property type="entry name" value="Transl_elong_EF1B/ribsomal_bS6"/>
</dbReference>
<reference evidence="2 3" key="1">
    <citation type="submission" date="2019-03" db="EMBL/GenBank/DDBJ databases">
        <title>Genomic Encyclopedia of Type Strains, Phase III (KMG-III): the genomes of soil and plant-associated and newly described type strains.</title>
        <authorList>
            <person name="Whitman W."/>
        </authorList>
    </citation>
    <scope>NUCLEOTIDE SEQUENCE [LARGE SCALE GENOMIC DNA]</scope>
    <source>
        <strain evidence="2 3">LMG 29544</strain>
    </source>
</reference>
<keyword evidence="1" id="KW-0812">Transmembrane</keyword>
<dbReference type="AlphaFoldDB" id="A0A4R8LI89"/>
<dbReference type="EMBL" id="SORE01000019">
    <property type="protein sequence ID" value="TDY43015.1"/>
    <property type="molecule type" value="Genomic_DNA"/>
</dbReference>
<keyword evidence="3" id="KW-1185">Reference proteome</keyword>
<feature type="transmembrane region" description="Helical" evidence="1">
    <location>
        <begin position="20"/>
        <end position="42"/>
    </location>
</feature>
<keyword evidence="1" id="KW-0472">Membrane</keyword>
<comment type="caution">
    <text evidence="2">The sequence shown here is derived from an EMBL/GenBank/DDBJ whole genome shotgun (WGS) entry which is preliminary data.</text>
</comment>
<evidence type="ECO:0000313" key="3">
    <source>
        <dbReference type="Proteomes" id="UP000295509"/>
    </source>
</evidence>
<sequence length="223" mass="23825">MPDFARALLRPHLALRRASLGALTAGAFVLGAASMWCVLLPGMAARIVDEARAVARARSTPLPRPVVSPATLAAERLAAFYTALGDAGHTEQVVMRLFDAAAEAGVKLDKTEYKPGDDRVGRFETYTIVLPVKGDYASLRRFCEKVLLKVPYASLDDMRFKRSSANDQTIEASLRFTVFLRPAAPVTRATMATLASSSATSRSVAPATTARAAAAVVASEVDR</sequence>
<gene>
    <name evidence="2" type="ORF">BX592_119133</name>
</gene>
<dbReference type="Proteomes" id="UP000295509">
    <property type="component" value="Unassembled WGS sequence"/>
</dbReference>
<accession>A0A4R8LI89</accession>
<evidence type="ECO:0000313" key="2">
    <source>
        <dbReference type="EMBL" id="TDY43015.1"/>
    </source>
</evidence>
<evidence type="ECO:0008006" key="4">
    <source>
        <dbReference type="Google" id="ProtNLM"/>
    </source>
</evidence>
<name>A0A4R8LI89_9BURK</name>
<organism evidence="2 3">
    <name type="scientific">Paraburkholderia rhizosphaerae</name>
    <dbReference type="NCBI Taxonomy" id="480658"/>
    <lineage>
        <taxon>Bacteria</taxon>
        <taxon>Pseudomonadati</taxon>
        <taxon>Pseudomonadota</taxon>
        <taxon>Betaproteobacteria</taxon>
        <taxon>Burkholderiales</taxon>
        <taxon>Burkholderiaceae</taxon>
        <taxon>Paraburkholderia</taxon>
    </lineage>
</organism>
<keyword evidence="1" id="KW-1133">Transmembrane helix</keyword>
<evidence type="ECO:0000256" key="1">
    <source>
        <dbReference type="SAM" id="Phobius"/>
    </source>
</evidence>
<dbReference type="RefSeq" id="WP_243849694.1">
    <property type="nucleotide sequence ID" value="NZ_JBHLUW010000017.1"/>
</dbReference>
<dbReference type="Gene3D" id="3.30.70.60">
    <property type="match status" value="1"/>
</dbReference>
<proteinExistence type="predicted"/>
<protein>
    <recommendedName>
        <fullName evidence="4">Type II secretion system (T2SS) protein M subtype b</fullName>
    </recommendedName>
</protein>